<sequence length="243" mass="28193">MHLFQSLIAWALTDQRIVLINTKSHQQWEQNLIPKYELSVSRPFGVYSQSQPNFIPYRSSNLYKSSLFFLWRASSRGKSQGVFWKGQEHLEPSTSNKAKFRLYLHVHVLRLSPTTQGNIDLRLAGNTTIRIGRPVQQLVHQLPFAYTWTDQYLYITISNSQLSVYRADLDMTSHPVVDENTSPEPCRSHPTSPYQTRKRRDSWMHSPAGFHHPGRLYSCLAPIETKSFNSFPVRMTEGVLRGW</sequence>
<accession>A0ABR4L990</accession>
<organism evidence="2 3">
    <name type="scientific">Aspergillus lucknowensis</name>
    <dbReference type="NCBI Taxonomy" id="176173"/>
    <lineage>
        <taxon>Eukaryota</taxon>
        <taxon>Fungi</taxon>
        <taxon>Dikarya</taxon>
        <taxon>Ascomycota</taxon>
        <taxon>Pezizomycotina</taxon>
        <taxon>Eurotiomycetes</taxon>
        <taxon>Eurotiomycetidae</taxon>
        <taxon>Eurotiales</taxon>
        <taxon>Aspergillaceae</taxon>
        <taxon>Aspergillus</taxon>
        <taxon>Aspergillus subgen. Nidulantes</taxon>
    </lineage>
</organism>
<dbReference type="GeneID" id="98145565"/>
<name>A0ABR4L990_9EURO</name>
<gene>
    <name evidence="2" type="ORF">BJX67DRAFT_367187</name>
</gene>
<evidence type="ECO:0000313" key="3">
    <source>
        <dbReference type="Proteomes" id="UP001610432"/>
    </source>
</evidence>
<feature type="region of interest" description="Disordered" evidence="1">
    <location>
        <begin position="176"/>
        <end position="200"/>
    </location>
</feature>
<dbReference type="EMBL" id="JBFXLQ010000075">
    <property type="protein sequence ID" value="KAL2861079.1"/>
    <property type="molecule type" value="Genomic_DNA"/>
</dbReference>
<protein>
    <submittedName>
        <fullName evidence="2">Uncharacterized protein</fullName>
    </submittedName>
</protein>
<comment type="caution">
    <text evidence="2">The sequence shown here is derived from an EMBL/GenBank/DDBJ whole genome shotgun (WGS) entry which is preliminary data.</text>
</comment>
<evidence type="ECO:0000313" key="2">
    <source>
        <dbReference type="EMBL" id="KAL2861079.1"/>
    </source>
</evidence>
<dbReference type="RefSeq" id="XP_070880973.1">
    <property type="nucleotide sequence ID" value="XM_071030493.1"/>
</dbReference>
<reference evidence="2 3" key="1">
    <citation type="submission" date="2024-07" db="EMBL/GenBank/DDBJ databases">
        <title>Section-level genome sequencing and comparative genomics of Aspergillus sections Usti and Cavernicolus.</title>
        <authorList>
            <consortium name="Lawrence Berkeley National Laboratory"/>
            <person name="Nybo J.L."/>
            <person name="Vesth T.C."/>
            <person name="Theobald S."/>
            <person name="Frisvad J.C."/>
            <person name="Larsen T.O."/>
            <person name="Kjaerboelling I."/>
            <person name="Rothschild-Mancinelli K."/>
            <person name="Lyhne E.K."/>
            <person name="Kogle M.E."/>
            <person name="Barry K."/>
            <person name="Clum A."/>
            <person name="Na H."/>
            <person name="Ledsgaard L."/>
            <person name="Lin J."/>
            <person name="Lipzen A."/>
            <person name="Kuo A."/>
            <person name="Riley R."/>
            <person name="Mondo S."/>
            <person name="Labutti K."/>
            <person name="Haridas S."/>
            <person name="Pangalinan J."/>
            <person name="Salamov A.A."/>
            <person name="Simmons B.A."/>
            <person name="Magnuson J.K."/>
            <person name="Chen J."/>
            <person name="Drula E."/>
            <person name="Henrissat B."/>
            <person name="Wiebenga A."/>
            <person name="Lubbers R.J."/>
            <person name="Gomes A.C."/>
            <person name="Macurrencykelacurrency M.R."/>
            <person name="Stajich J."/>
            <person name="Grigoriev I.V."/>
            <person name="Mortensen U.H."/>
            <person name="De Vries R.P."/>
            <person name="Baker S.E."/>
            <person name="Andersen M.R."/>
        </authorList>
    </citation>
    <scope>NUCLEOTIDE SEQUENCE [LARGE SCALE GENOMIC DNA]</scope>
    <source>
        <strain evidence="2 3">CBS 449.75</strain>
    </source>
</reference>
<feature type="compositionally biased region" description="Polar residues" evidence="1">
    <location>
        <begin position="179"/>
        <end position="195"/>
    </location>
</feature>
<keyword evidence="3" id="KW-1185">Reference proteome</keyword>
<evidence type="ECO:0000256" key="1">
    <source>
        <dbReference type="SAM" id="MobiDB-lite"/>
    </source>
</evidence>
<dbReference type="Proteomes" id="UP001610432">
    <property type="component" value="Unassembled WGS sequence"/>
</dbReference>
<proteinExistence type="predicted"/>